<evidence type="ECO:0000256" key="1">
    <source>
        <dbReference type="SAM" id="MobiDB-lite"/>
    </source>
</evidence>
<accession>A0A0E9SB29</accession>
<evidence type="ECO:0000313" key="2">
    <source>
        <dbReference type="EMBL" id="JAH38614.1"/>
    </source>
</evidence>
<reference evidence="2" key="2">
    <citation type="journal article" date="2015" name="Fish Shellfish Immunol.">
        <title>Early steps in the European eel (Anguilla anguilla)-Vibrio vulnificus interaction in the gills: Role of the RtxA13 toxin.</title>
        <authorList>
            <person name="Callol A."/>
            <person name="Pajuelo D."/>
            <person name="Ebbesson L."/>
            <person name="Teles M."/>
            <person name="MacKenzie S."/>
            <person name="Amaro C."/>
        </authorList>
    </citation>
    <scope>NUCLEOTIDE SEQUENCE</scope>
</reference>
<dbReference type="AlphaFoldDB" id="A0A0E9SB29"/>
<dbReference type="EMBL" id="GBXM01069963">
    <property type="protein sequence ID" value="JAH38614.1"/>
    <property type="molecule type" value="Transcribed_RNA"/>
</dbReference>
<name>A0A0E9SB29_ANGAN</name>
<proteinExistence type="predicted"/>
<reference evidence="2" key="1">
    <citation type="submission" date="2014-11" db="EMBL/GenBank/DDBJ databases">
        <authorList>
            <person name="Amaro Gonzalez C."/>
        </authorList>
    </citation>
    <scope>NUCLEOTIDE SEQUENCE</scope>
</reference>
<organism evidence="2">
    <name type="scientific">Anguilla anguilla</name>
    <name type="common">European freshwater eel</name>
    <name type="synonym">Muraena anguilla</name>
    <dbReference type="NCBI Taxonomy" id="7936"/>
    <lineage>
        <taxon>Eukaryota</taxon>
        <taxon>Metazoa</taxon>
        <taxon>Chordata</taxon>
        <taxon>Craniata</taxon>
        <taxon>Vertebrata</taxon>
        <taxon>Euteleostomi</taxon>
        <taxon>Actinopterygii</taxon>
        <taxon>Neopterygii</taxon>
        <taxon>Teleostei</taxon>
        <taxon>Anguilliformes</taxon>
        <taxon>Anguillidae</taxon>
        <taxon>Anguilla</taxon>
    </lineage>
</organism>
<protein>
    <submittedName>
        <fullName evidence="2">Uncharacterized protein</fullName>
    </submittedName>
</protein>
<feature type="region of interest" description="Disordered" evidence="1">
    <location>
        <begin position="26"/>
        <end position="53"/>
    </location>
</feature>
<sequence length="53" mass="5655">MARHEVAMPDRSPYIVQLDQLTLANPGKAAAQDSHKTAASAEVPGHEVALSHH</sequence>